<evidence type="ECO:0000256" key="1">
    <source>
        <dbReference type="SAM" id="Phobius"/>
    </source>
</evidence>
<dbReference type="EMBL" id="JAPDDR010000018">
    <property type="protein sequence ID" value="MCW1916723.1"/>
    <property type="molecule type" value="Genomic_DNA"/>
</dbReference>
<accession>A0ABT3GA47</accession>
<protein>
    <submittedName>
        <fullName evidence="2">Type II secretion system GspH family protein</fullName>
    </submittedName>
</protein>
<reference evidence="2" key="1">
    <citation type="submission" date="2022-10" db="EMBL/GenBank/DDBJ databases">
        <title>Luteolibacter sp. GHJ8, whole genome shotgun sequencing project.</title>
        <authorList>
            <person name="Zhao G."/>
            <person name="Shen L."/>
        </authorList>
    </citation>
    <scope>NUCLEOTIDE SEQUENCE</scope>
    <source>
        <strain evidence="2">GHJ8</strain>
    </source>
</reference>
<evidence type="ECO:0000313" key="3">
    <source>
        <dbReference type="Proteomes" id="UP001165653"/>
    </source>
</evidence>
<dbReference type="Proteomes" id="UP001165653">
    <property type="component" value="Unassembled WGS sequence"/>
</dbReference>
<keyword evidence="1" id="KW-0812">Transmembrane</keyword>
<keyword evidence="3" id="KW-1185">Reference proteome</keyword>
<proteinExistence type="predicted"/>
<keyword evidence="1" id="KW-1133">Transmembrane helix</keyword>
<gene>
    <name evidence="2" type="ORF">OJ996_24260</name>
</gene>
<sequence length="121" mass="12769">MTLLELTVVIVILLSLIGLLAIGAATWKEGSDRSVCILNLQAVQKGVRSFSNLYGYLPGNSVSGLESQVIGAGRFVETMPVCPSEGSYASGGDVIPQMGSLYFNCSLASSGEHEPVVTEDW</sequence>
<organism evidence="2 3">
    <name type="scientific">Luteolibacter rhizosphaerae</name>
    <dbReference type="NCBI Taxonomy" id="2989719"/>
    <lineage>
        <taxon>Bacteria</taxon>
        <taxon>Pseudomonadati</taxon>
        <taxon>Verrucomicrobiota</taxon>
        <taxon>Verrucomicrobiia</taxon>
        <taxon>Verrucomicrobiales</taxon>
        <taxon>Verrucomicrobiaceae</taxon>
        <taxon>Luteolibacter</taxon>
    </lineage>
</organism>
<keyword evidence="1" id="KW-0472">Membrane</keyword>
<dbReference type="SUPFAM" id="SSF54523">
    <property type="entry name" value="Pili subunits"/>
    <property type="match status" value="1"/>
</dbReference>
<feature type="transmembrane region" description="Helical" evidence="1">
    <location>
        <begin position="6"/>
        <end position="27"/>
    </location>
</feature>
<evidence type="ECO:0000313" key="2">
    <source>
        <dbReference type="EMBL" id="MCW1916723.1"/>
    </source>
</evidence>
<comment type="caution">
    <text evidence="2">The sequence shown here is derived from an EMBL/GenBank/DDBJ whole genome shotgun (WGS) entry which is preliminary data.</text>
</comment>
<name>A0ABT3GA47_9BACT</name>
<dbReference type="InterPro" id="IPR045584">
    <property type="entry name" value="Pilin-like"/>
</dbReference>